<dbReference type="eggNOG" id="ENOG502ZB6W">
    <property type="taxonomic scope" value="Bacteria"/>
</dbReference>
<organism evidence="1 2">
    <name type="scientific">Saccharicrinis fermentans DSM 9555 = JCM 21142</name>
    <dbReference type="NCBI Taxonomy" id="869213"/>
    <lineage>
        <taxon>Bacteria</taxon>
        <taxon>Pseudomonadati</taxon>
        <taxon>Bacteroidota</taxon>
        <taxon>Bacteroidia</taxon>
        <taxon>Marinilabiliales</taxon>
        <taxon>Marinilabiliaceae</taxon>
        <taxon>Saccharicrinis</taxon>
    </lineage>
</organism>
<dbReference type="RefSeq" id="WP_027472790.1">
    <property type="nucleotide sequence ID" value="NZ_BAMD01000015.1"/>
</dbReference>
<dbReference type="STRING" id="869213.GCA_000517085_03361"/>
<keyword evidence="2" id="KW-1185">Reference proteome</keyword>
<comment type="caution">
    <text evidence="1">The sequence shown here is derived from an EMBL/GenBank/DDBJ whole genome shotgun (WGS) entry which is preliminary data.</text>
</comment>
<sequence length="365" mass="42665">MHKYIAILFTISAISGFQNQKDPAYNPLFFTMDRAFENIRKDELAFVFTVKTIDTTETKYKVRLLSNKEGEPLLYFADIKTSVCADGMCKLTHIKVYWNLLGNYVGYDIDPKLPLTKWQHNHFNTEDYAKLHQLLLDDNSILKRRKMSDLLDETTAPSSATDSNEIDAISGATKKEIEKSIVKGALYSCYTIWHIIHGEVKEKIKKHLEYINSDQLMSYFLYAPYADYQMYALKRLDQVEFSEHSKQIINIFKTTNGLTQAYILKKIPRDALSEQETTAHFYNEFLQVDINTRTLLIDQLKSANSDAVEILSKYLDHMTRNQLKLYFRYLDSHPELITKTCMSNLKKANKNTEFTYRFLIEDFFK</sequence>
<evidence type="ECO:0000313" key="1">
    <source>
        <dbReference type="EMBL" id="GAF02891.1"/>
    </source>
</evidence>
<gene>
    <name evidence="1" type="ORF">JCM21142_41540</name>
</gene>
<dbReference type="EMBL" id="BAMD01000015">
    <property type="protein sequence ID" value="GAF02891.1"/>
    <property type="molecule type" value="Genomic_DNA"/>
</dbReference>
<proteinExistence type="predicted"/>
<accession>W7YEL5</accession>
<reference evidence="1 2" key="1">
    <citation type="journal article" date="2014" name="Genome Announc.">
        <title>Draft Genome Sequence of Cytophaga fermentans JCM 21142T, a Facultative Anaerobe Isolated from Marine Mud.</title>
        <authorList>
            <person name="Starns D."/>
            <person name="Oshima K."/>
            <person name="Suda W."/>
            <person name="Iino T."/>
            <person name="Yuki M."/>
            <person name="Inoue J."/>
            <person name="Kitamura K."/>
            <person name="Iida T."/>
            <person name="Darby A."/>
            <person name="Hattori M."/>
            <person name="Ohkuma M."/>
        </authorList>
    </citation>
    <scope>NUCLEOTIDE SEQUENCE [LARGE SCALE GENOMIC DNA]</scope>
    <source>
        <strain evidence="1 2">JCM 21142</strain>
    </source>
</reference>
<protein>
    <submittedName>
        <fullName evidence="1">Uncharacterized protein</fullName>
    </submittedName>
</protein>
<evidence type="ECO:0000313" key="2">
    <source>
        <dbReference type="Proteomes" id="UP000019402"/>
    </source>
</evidence>
<name>W7YEL5_9BACT</name>
<dbReference type="Proteomes" id="UP000019402">
    <property type="component" value="Unassembled WGS sequence"/>
</dbReference>
<dbReference type="OrthoDB" id="6400902at2"/>
<dbReference type="AlphaFoldDB" id="W7YEL5"/>